<dbReference type="InterPro" id="IPR045781">
    <property type="entry name" value="SxtJ"/>
</dbReference>
<evidence type="ECO:0000256" key="1">
    <source>
        <dbReference type="SAM" id="Phobius"/>
    </source>
</evidence>
<feature type="transmembrane region" description="Helical" evidence="1">
    <location>
        <begin position="45"/>
        <end position="65"/>
    </location>
</feature>
<dbReference type="Pfam" id="PF19588">
    <property type="entry name" value="SxtJ"/>
    <property type="match status" value="1"/>
</dbReference>
<keyword evidence="1" id="KW-0472">Membrane</keyword>
<organism evidence="2 3">
    <name type="scientific">Paenacidovorax monticola</name>
    <dbReference type="NCBI Taxonomy" id="1926868"/>
    <lineage>
        <taxon>Bacteria</taxon>
        <taxon>Pseudomonadati</taxon>
        <taxon>Pseudomonadota</taxon>
        <taxon>Betaproteobacteria</taxon>
        <taxon>Burkholderiales</taxon>
        <taxon>Comamonadaceae</taxon>
        <taxon>Paenacidovorax</taxon>
    </lineage>
</organism>
<dbReference type="Proteomes" id="UP000516057">
    <property type="component" value="Chromosome"/>
</dbReference>
<feature type="transmembrane region" description="Helical" evidence="1">
    <location>
        <begin position="21"/>
        <end position="39"/>
    </location>
</feature>
<reference evidence="2 3" key="1">
    <citation type="submission" date="2020-08" db="EMBL/GenBank/DDBJ databases">
        <title>Genome sequence of Acidovorax monticola KACC 19171T.</title>
        <authorList>
            <person name="Hyun D.-W."/>
            <person name="Bae J.-W."/>
        </authorList>
    </citation>
    <scope>NUCLEOTIDE SEQUENCE [LARGE SCALE GENOMIC DNA]</scope>
    <source>
        <strain evidence="2 3">KACC 19171</strain>
    </source>
</reference>
<dbReference type="AlphaFoldDB" id="A0A7H0HBD8"/>
<sequence length="138" mass="15898">MKSHAETGQDGRTQELRKFGLVMGGAIGLVFGLFLPWLWSARWPSWPWGIAIAFALTGAVWPQALSGVYRYWMRFAEVLGWVNTRIILGVVFVVVFSPLGLAMRIFGKDTLQKRWDSQAKTYRVNRVPRKPEHMERQF</sequence>
<protein>
    <submittedName>
        <fullName evidence="2">SxtJ</fullName>
    </submittedName>
</protein>
<proteinExistence type="predicted"/>
<dbReference type="KEGG" id="amon:H9L24_11995"/>
<dbReference type="RefSeq" id="WP_187734854.1">
    <property type="nucleotide sequence ID" value="NZ_CP060790.1"/>
</dbReference>
<feature type="transmembrane region" description="Helical" evidence="1">
    <location>
        <begin position="86"/>
        <end position="106"/>
    </location>
</feature>
<dbReference type="EMBL" id="CP060790">
    <property type="protein sequence ID" value="QNP57854.1"/>
    <property type="molecule type" value="Genomic_DNA"/>
</dbReference>
<accession>A0A7H0HBD8</accession>
<keyword evidence="1" id="KW-0812">Transmembrane</keyword>
<keyword evidence="1" id="KW-1133">Transmembrane helix</keyword>
<gene>
    <name evidence="2" type="ORF">H9L24_11995</name>
</gene>
<evidence type="ECO:0000313" key="3">
    <source>
        <dbReference type="Proteomes" id="UP000516057"/>
    </source>
</evidence>
<evidence type="ECO:0000313" key="2">
    <source>
        <dbReference type="EMBL" id="QNP57854.1"/>
    </source>
</evidence>
<name>A0A7H0HBD8_9BURK</name>
<keyword evidence="3" id="KW-1185">Reference proteome</keyword>